<gene>
    <name evidence="2" type="ORF">G3I67_13730</name>
</gene>
<organism evidence="2">
    <name type="scientific">Sheuella amnicola</name>
    <dbReference type="NCBI Taxonomy" id="2707330"/>
    <lineage>
        <taxon>Bacteria</taxon>
        <taxon>Pseudomonadati</taxon>
        <taxon>Pseudomonadota</taxon>
        <taxon>Betaproteobacteria</taxon>
        <taxon>Burkholderiales</taxon>
        <taxon>Alcaligenaceae</taxon>
        <taxon>Sheuella</taxon>
    </lineage>
</organism>
<evidence type="ECO:0008006" key="3">
    <source>
        <dbReference type="Google" id="ProtNLM"/>
    </source>
</evidence>
<dbReference type="AlphaFoldDB" id="A0A6B2R2I2"/>
<accession>A0A6B2R2I2</accession>
<protein>
    <recommendedName>
        <fullName evidence="3">DNA primase/polymerase bifunctional N-terminal domain-containing protein</fullName>
    </recommendedName>
</protein>
<proteinExistence type="predicted"/>
<evidence type="ECO:0000256" key="1">
    <source>
        <dbReference type="SAM" id="MobiDB-lite"/>
    </source>
</evidence>
<feature type="region of interest" description="Disordered" evidence="1">
    <location>
        <begin position="33"/>
        <end position="54"/>
    </location>
</feature>
<sequence length="166" mass="18312">MNSIFLAPNFNSIPTDLKKHYWGVWKAEPREGKPDKFNKAPRCPTTGRKIGANQPEKFGTFDEAKTAYESGSYTGVGVLLNGTGIVGVDIDDYADVFTLRPEVKLWVQEAIKQGVYCEKSPSGKGLRLFMIGKLPANGRKSAGLEIYDNRRFLTVTGHVVLSDEVA</sequence>
<evidence type="ECO:0000313" key="2">
    <source>
        <dbReference type="EMBL" id="NDY84288.1"/>
    </source>
</evidence>
<dbReference type="RefSeq" id="WP_163656111.1">
    <property type="nucleotide sequence ID" value="NZ_JAAGRN010000011.1"/>
</dbReference>
<dbReference type="EMBL" id="JAAGRN010000011">
    <property type="protein sequence ID" value="NDY84288.1"/>
    <property type="molecule type" value="Genomic_DNA"/>
</dbReference>
<reference evidence="2" key="1">
    <citation type="submission" date="2020-02" db="EMBL/GenBank/DDBJ databases">
        <authorList>
            <person name="Chen W.-M."/>
        </authorList>
    </citation>
    <scope>NUCLEOTIDE SEQUENCE</scope>
    <source>
        <strain evidence="2">NBD-18</strain>
    </source>
</reference>
<comment type="caution">
    <text evidence="2">The sequence shown here is derived from an EMBL/GenBank/DDBJ whole genome shotgun (WGS) entry which is preliminary data.</text>
</comment>
<name>A0A6B2R2I2_9BURK</name>